<dbReference type="Proteomes" id="UP001054252">
    <property type="component" value="Unassembled WGS sequence"/>
</dbReference>
<comment type="similarity">
    <text evidence="2 6">Belongs to the OST5 family.</text>
</comment>
<comment type="subunit">
    <text evidence="6">Component of the oligosaccharyltransferase (OST) complex.</text>
</comment>
<evidence type="ECO:0000256" key="5">
    <source>
        <dbReference type="ARBA" id="ARBA00023136"/>
    </source>
</evidence>
<evidence type="ECO:0000256" key="3">
    <source>
        <dbReference type="ARBA" id="ARBA00022692"/>
    </source>
</evidence>
<dbReference type="GO" id="GO:0006487">
    <property type="term" value="P:protein N-linked glycosylation"/>
    <property type="evidence" value="ECO:0007669"/>
    <property type="project" value="UniProtKB-UniRule"/>
</dbReference>
<protein>
    <recommendedName>
        <fullName evidence="6">Dolichyl-diphosphooligosaccharide-protein glycosyltransferase subunit OST5</fullName>
    </recommendedName>
</protein>
<gene>
    <name evidence="7" type="ORF">SLEP1_g24941</name>
</gene>
<feature type="transmembrane region" description="Helical" evidence="6">
    <location>
        <begin position="20"/>
        <end position="39"/>
    </location>
</feature>
<keyword evidence="4 6" id="KW-1133">Transmembrane helix</keyword>
<organism evidence="7 8">
    <name type="scientific">Rubroshorea leprosula</name>
    <dbReference type="NCBI Taxonomy" id="152421"/>
    <lineage>
        <taxon>Eukaryota</taxon>
        <taxon>Viridiplantae</taxon>
        <taxon>Streptophyta</taxon>
        <taxon>Embryophyta</taxon>
        <taxon>Tracheophyta</taxon>
        <taxon>Spermatophyta</taxon>
        <taxon>Magnoliopsida</taxon>
        <taxon>eudicotyledons</taxon>
        <taxon>Gunneridae</taxon>
        <taxon>Pentapetalae</taxon>
        <taxon>rosids</taxon>
        <taxon>malvids</taxon>
        <taxon>Malvales</taxon>
        <taxon>Dipterocarpaceae</taxon>
        <taxon>Rubroshorea</taxon>
    </lineage>
</organism>
<comment type="function">
    <text evidence="6">Subunit of the oligosaccharyl transferase (OST) complex that catalyzes the initial transfer of a defined glycan (Glc(3)Man(9)GlcNAc(2) in eukaryotes) from the lipid carrier dolichol-pyrophosphate to an asparagine residue within an Asn-X-Ser/Thr consensus motif in nascent polypeptide chains, the first step in protein N-glycosylation. N-glycosylation occurs cotranslationally and the complex associates with the Sec61 complex at the channel-forming translocon complex that mediates protein translocation across the endoplasmic reticulum (ER). All subunits are required for a maximal enzyme activity.</text>
</comment>
<keyword evidence="3 6" id="KW-0812">Transmembrane</keyword>
<sequence length="76" mass="7970">MAPKSISSPVPDASYSTLAVFMLTFGLVVTASFFVYEATSSRQNRSLAKQLIAGAVASVFLGFGSLFLLLSAGVYV</sequence>
<comment type="subcellular location">
    <subcellularLocation>
        <location evidence="1 6">Membrane</location>
        <topology evidence="1 6">Multi-pass membrane protein</topology>
    </subcellularLocation>
</comment>
<dbReference type="EMBL" id="BPVZ01000040">
    <property type="protein sequence ID" value="GKV14002.1"/>
    <property type="molecule type" value="Genomic_DNA"/>
</dbReference>
<feature type="transmembrane region" description="Helical" evidence="6">
    <location>
        <begin position="51"/>
        <end position="75"/>
    </location>
</feature>
<evidence type="ECO:0000256" key="6">
    <source>
        <dbReference type="RuleBase" id="RU367008"/>
    </source>
</evidence>
<reference evidence="7 8" key="1">
    <citation type="journal article" date="2021" name="Commun. Biol.">
        <title>The genome of Shorea leprosula (Dipterocarpaceae) highlights the ecological relevance of drought in aseasonal tropical rainforests.</title>
        <authorList>
            <person name="Ng K.K.S."/>
            <person name="Kobayashi M.J."/>
            <person name="Fawcett J.A."/>
            <person name="Hatakeyama M."/>
            <person name="Paape T."/>
            <person name="Ng C.H."/>
            <person name="Ang C.C."/>
            <person name="Tnah L.H."/>
            <person name="Lee C.T."/>
            <person name="Nishiyama T."/>
            <person name="Sese J."/>
            <person name="O'Brien M.J."/>
            <person name="Copetti D."/>
            <person name="Mohd Noor M.I."/>
            <person name="Ong R.C."/>
            <person name="Putra M."/>
            <person name="Sireger I.Z."/>
            <person name="Indrioko S."/>
            <person name="Kosugi Y."/>
            <person name="Izuno A."/>
            <person name="Isagi Y."/>
            <person name="Lee S.L."/>
            <person name="Shimizu K.K."/>
        </authorList>
    </citation>
    <scope>NUCLEOTIDE SEQUENCE [LARGE SCALE GENOMIC DNA]</scope>
    <source>
        <strain evidence="7">214</strain>
    </source>
</reference>
<evidence type="ECO:0000256" key="1">
    <source>
        <dbReference type="ARBA" id="ARBA00004141"/>
    </source>
</evidence>
<name>A0AAV5JRR9_9ROSI</name>
<keyword evidence="8" id="KW-1185">Reference proteome</keyword>
<comment type="caution">
    <text evidence="7">The sequence shown here is derived from an EMBL/GenBank/DDBJ whole genome shotgun (WGS) entry which is preliminary data.</text>
</comment>
<evidence type="ECO:0000256" key="4">
    <source>
        <dbReference type="ARBA" id="ARBA00022989"/>
    </source>
</evidence>
<accession>A0AAV5JRR9</accession>
<evidence type="ECO:0000313" key="7">
    <source>
        <dbReference type="EMBL" id="GKV14002.1"/>
    </source>
</evidence>
<proteinExistence type="inferred from homology"/>
<dbReference type="GO" id="GO:0008250">
    <property type="term" value="C:oligosaccharyltransferase complex"/>
    <property type="evidence" value="ECO:0007669"/>
    <property type="project" value="UniProtKB-UniRule"/>
</dbReference>
<dbReference type="AlphaFoldDB" id="A0AAV5JRR9"/>
<evidence type="ECO:0000313" key="8">
    <source>
        <dbReference type="Proteomes" id="UP001054252"/>
    </source>
</evidence>
<keyword evidence="5 6" id="KW-0472">Membrane</keyword>
<dbReference type="InterPro" id="IPR007915">
    <property type="entry name" value="TMEM258/Ost5"/>
</dbReference>
<dbReference type="Pfam" id="PF05251">
    <property type="entry name" value="Ost5"/>
    <property type="match status" value="1"/>
</dbReference>
<evidence type="ECO:0000256" key="2">
    <source>
        <dbReference type="ARBA" id="ARBA00009825"/>
    </source>
</evidence>
<dbReference type="PANTHER" id="PTHR13636">
    <property type="entry name" value="TRANSMEMBRANE PROTEIN 258"/>
    <property type="match status" value="1"/>
</dbReference>